<reference evidence="3 4" key="1">
    <citation type="journal article" date="2012" name="Extremophiles">
        <title>Thermotomaculum hydrothermale gen. nov., sp. nov., a novel heterotrophic thermophile within the phylum Acidobacteria from a deep-sea hydrothermal vent chimney in the Southern Okinawa Trough.</title>
        <authorList>
            <person name="Izumi H."/>
            <person name="Nunoura T."/>
            <person name="Miyazaki M."/>
            <person name="Mino S."/>
            <person name="Toki T."/>
            <person name="Takai K."/>
            <person name="Sako Y."/>
            <person name="Sawabe T."/>
            <person name="Nakagawa S."/>
        </authorList>
    </citation>
    <scope>NUCLEOTIDE SEQUENCE [LARGE SCALE GENOMIC DNA]</scope>
    <source>
        <strain evidence="3 4">AC55</strain>
    </source>
</reference>
<dbReference type="RefSeq" id="WP_201328101.1">
    <property type="nucleotide sequence ID" value="NZ_AP017470.1"/>
</dbReference>
<evidence type="ECO:0000313" key="4">
    <source>
        <dbReference type="Proteomes" id="UP000595564"/>
    </source>
</evidence>
<keyword evidence="4" id="KW-1185">Reference proteome</keyword>
<evidence type="ECO:0000256" key="1">
    <source>
        <dbReference type="SAM" id="SignalP"/>
    </source>
</evidence>
<feature type="chain" id="PRO_5032595009" evidence="1">
    <location>
        <begin position="25"/>
        <end position="385"/>
    </location>
</feature>
<dbReference type="PANTHER" id="PTHR43283">
    <property type="entry name" value="BETA-LACTAMASE-RELATED"/>
    <property type="match status" value="1"/>
</dbReference>
<proteinExistence type="predicted"/>
<dbReference type="Proteomes" id="UP000595564">
    <property type="component" value="Chromosome"/>
</dbReference>
<accession>A0A7R6SYD8</accession>
<dbReference type="PANTHER" id="PTHR43283:SF7">
    <property type="entry name" value="BETA-LACTAMASE-RELATED DOMAIN-CONTAINING PROTEIN"/>
    <property type="match status" value="1"/>
</dbReference>
<protein>
    <submittedName>
        <fullName evidence="3">Beta-lactamase</fullName>
    </submittedName>
</protein>
<dbReference type="Pfam" id="PF00144">
    <property type="entry name" value="Beta-lactamase"/>
    <property type="match status" value="1"/>
</dbReference>
<feature type="signal peptide" evidence="1">
    <location>
        <begin position="1"/>
        <end position="24"/>
    </location>
</feature>
<organism evidence="3 4">
    <name type="scientific">Thermotomaculum hydrothermale</name>
    <dbReference type="NCBI Taxonomy" id="981385"/>
    <lineage>
        <taxon>Bacteria</taxon>
        <taxon>Pseudomonadati</taxon>
        <taxon>Acidobacteriota</taxon>
        <taxon>Holophagae</taxon>
        <taxon>Thermotomaculales</taxon>
        <taxon>Thermotomaculaceae</taxon>
        <taxon>Thermotomaculum</taxon>
    </lineage>
</organism>
<keyword evidence="1" id="KW-0732">Signal</keyword>
<feature type="domain" description="Beta-lactamase-related" evidence="2">
    <location>
        <begin position="85"/>
        <end position="368"/>
    </location>
</feature>
<dbReference type="EMBL" id="AP017470">
    <property type="protein sequence ID" value="BBB31770.1"/>
    <property type="molecule type" value="Genomic_DNA"/>
</dbReference>
<sequence length="385" mass="44202">MKKIKFFLLSLFLVLFISCGGGSAKISANLNPQNYPFLGSGKFEGSYFPTQSFRECTPEEVGMDSKKLVKVYNYAANPNIKTEGLIILRHNYIVFETYLNGFTPDTLHESYSIAKSISSCLTGIAIDKGYLTDENVFVKDFYPQWDDLPDSDCRNKITVKNLLTMTSGLEWNEHDYYGDTSQNDAFIMYQSADNYLEYVLSKNCIHQPGSFFNYSSGDSMLLSGILKEATGEDVEQFAVENLFDKIGIERHYWQRDNAGNVITAWGIGLTLRDYARFGLLYLHKGNWDGNQIVSREWVEKSTSPAYQNINWYGYSFWLMPVFSDYQNYNLPSDIYLAWGIHTQQIFVIPDYDIVAVRLGNDNDPEHDDWVETEFLKLVIDCVKDK</sequence>
<dbReference type="KEGG" id="thyd:TTHT_0127"/>
<evidence type="ECO:0000259" key="2">
    <source>
        <dbReference type="Pfam" id="PF00144"/>
    </source>
</evidence>
<gene>
    <name evidence="3" type="ORF">TTHT_0127</name>
</gene>
<name>A0A7R6SYD8_9BACT</name>
<dbReference type="SUPFAM" id="SSF56601">
    <property type="entry name" value="beta-lactamase/transpeptidase-like"/>
    <property type="match status" value="1"/>
</dbReference>
<dbReference type="InterPro" id="IPR012338">
    <property type="entry name" value="Beta-lactam/transpept-like"/>
</dbReference>
<dbReference type="InterPro" id="IPR050789">
    <property type="entry name" value="Diverse_Enzym_Activities"/>
</dbReference>
<dbReference type="Gene3D" id="3.40.710.10">
    <property type="entry name" value="DD-peptidase/beta-lactamase superfamily"/>
    <property type="match status" value="1"/>
</dbReference>
<dbReference type="AlphaFoldDB" id="A0A7R6SYD8"/>
<dbReference type="PROSITE" id="PS51257">
    <property type="entry name" value="PROKAR_LIPOPROTEIN"/>
    <property type="match status" value="1"/>
</dbReference>
<evidence type="ECO:0000313" key="3">
    <source>
        <dbReference type="EMBL" id="BBB31770.1"/>
    </source>
</evidence>
<dbReference type="InterPro" id="IPR001466">
    <property type="entry name" value="Beta-lactam-related"/>
</dbReference>